<name>B0T1S0_CAUSK</name>
<dbReference type="Pfam" id="PF01229">
    <property type="entry name" value="Glyco_hydro_39"/>
    <property type="match status" value="1"/>
</dbReference>
<keyword evidence="3 7" id="KW-0326">Glycosidase</keyword>
<dbReference type="PROSITE" id="PS01027">
    <property type="entry name" value="GLYCOSYL_HYDROL_F39"/>
    <property type="match status" value="1"/>
</dbReference>
<feature type="active site" description="Proton donor" evidence="4">
    <location>
        <position position="193"/>
    </location>
</feature>
<evidence type="ECO:0000313" key="7">
    <source>
        <dbReference type="EMBL" id="ABZ72259.1"/>
    </source>
</evidence>
<dbReference type="PANTHER" id="PTHR12631">
    <property type="entry name" value="ALPHA-L-IDURONIDASE"/>
    <property type="match status" value="1"/>
</dbReference>
<dbReference type="HOGENOM" id="CLU_028597_0_0_5"/>
<dbReference type="PANTHER" id="PTHR12631:SF10">
    <property type="entry name" value="BETA-XYLOSIDASE-LIKE PROTEIN-RELATED"/>
    <property type="match status" value="1"/>
</dbReference>
<organism evidence="7">
    <name type="scientific">Caulobacter sp. (strain K31)</name>
    <dbReference type="NCBI Taxonomy" id="366602"/>
    <lineage>
        <taxon>Bacteria</taxon>
        <taxon>Pseudomonadati</taxon>
        <taxon>Pseudomonadota</taxon>
        <taxon>Alphaproteobacteria</taxon>
        <taxon>Caulobacterales</taxon>
        <taxon>Caulobacteraceae</taxon>
        <taxon>Caulobacter</taxon>
    </lineage>
</organism>
<dbReference type="CAZy" id="GH39">
    <property type="family name" value="Glycoside Hydrolase Family 39"/>
</dbReference>
<dbReference type="EC" id="3.2.1.37" evidence="7"/>
<comment type="similarity">
    <text evidence="1">Belongs to the glycosyl hydrolase 39 family.</text>
</comment>
<feature type="chain" id="PRO_5002755801" evidence="5">
    <location>
        <begin position="33"/>
        <end position="530"/>
    </location>
</feature>
<dbReference type="GO" id="GO:0009044">
    <property type="term" value="F:xylan 1,4-beta-xylosidase activity"/>
    <property type="evidence" value="ECO:0007669"/>
    <property type="project" value="UniProtKB-EC"/>
</dbReference>
<dbReference type="SUPFAM" id="SSF51445">
    <property type="entry name" value="(Trans)glycosidases"/>
    <property type="match status" value="1"/>
</dbReference>
<evidence type="ECO:0000256" key="2">
    <source>
        <dbReference type="ARBA" id="ARBA00022801"/>
    </source>
</evidence>
<dbReference type="InterPro" id="IPR049166">
    <property type="entry name" value="GH39_cat"/>
</dbReference>
<sequence length="530" mass="58592" precursor="true">MSTNDTGAFTATLRGALLASALTALLAGTAAAQDKSAIRHIAIDAQAPTTPRDRFYDLSVGSDYPGTLLRDDSLGQLKTTKEELGFRYIRFHAIFHDVLGTYRVVDGKPVYDWTKIDALYDRLLKIGIKPFVELGFTPDAMKTSNQTIFWWKGNTSHPDPKQWAALVDAFVRHVQARYGQAEVRSWYFEVWNEPNLDGFWEKADQKAYFELYDLTAQTIKAIDPALMVGGPSTAGAAWTPEFIKHTEGSGAPVDFITTHTYGVDGGFLDEKGQSDTKLSPSPDAIVGDVRRVRQEIQASSKPGLPLYFTEWSTSYTPRDPVHDSYVSAPYILSKLKASEGQLQGMSYWTYSDLFEEPGPPTAPFEGGFGLMNPQGIRKPAWFAYKYLNQLGDRAVKVADAQAWATADGGGVQALVWDFRQPVQAVSNRPYYTKVRPTSDVEPVSLDLKGLKPGRYDVRIFRTGFKANDAYTAYLELGSPKTLTDQQVRDLNALTTDKPETRALTVGKTGVASVAVPMRANDVLLVKVAPR</sequence>
<keyword evidence="2 7" id="KW-0378">Hydrolase</keyword>
<protein>
    <submittedName>
        <fullName evidence="7">Xylan 1,4-beta-xylosidase</fullName>
        <ecNumber evidence="7">3.2.1.37</ecNumber>
    </submittedName>
</protein>
<dbReference type="InterPro" id="IPR017853">
    <property type="entry name" value="GH"/>
</dbReference>
<evidence type="ECO:0000256" key="5">
    <source>
        <dbReference type="SAM" id="SignalP"/>
    </source>
</evidence>
<dbReference type="SUPFAM" id="SSF51011">
    <property type="entry name" value="Glycosyl hydrolase domain"/>
    <property type="match status" value="1"/>
</dbReference>
<dbReference type="GO" id="GO:0005975">
    <property type="term" value="P:carbohydrate metabolic process"/>
    <property type="evidence" value="ECO:0007669"/>
    <property type="project" value="InterPro"/>
</dbReference>
<dbReference type="STRING" id="366602.Caul_3132"/>
<reference evidence="7" key="1">
    <citation type="submission" date="2008-01" db="EMBL/GenBank/DDBJ databases">
        <title>Complete sequence of chromosome of Caulobacter sp. K31.</title>
        <authorList>
            <consortium name="US DOE Joint Genome Institute"/>
            <person name="Copeland A."/>
            <person name="Lucas S."/>
            <person name="Lapidus A."/>
            <person name="Barry K."/>
            <person name="Glavina del Rio T."/>
            <person name="Dalin E."/>
            <person name="Tice H."/>
            <person name="Pitluck S."/>
            <person name="Bruce D."/>
            <person name="Goodwin L."/>
            <person name="Thompson L.S."/>
            <person name="Brettin T."/>
            <person name="Detter J.C."/>
            <person name="Han C."/>
            <person name="Schmutz J."/>
            <person name="Larimer F."/>
            <person name="Land M."/>
            <person name="Hauser L."/>
            <person name="Kyrpides N."/>
            <person name="Kim E."/>
            <person name="Stephens C."/>
            <person name="Richardson P."/>
        </authorList>
    </citation>
    <scope>NUCLEOTIDE SEQUENCE [LARGE SCALE GENOMIC DNA]</scope>
    <source>
        <strain evidence="7">K31</strain>
    </source>
</reference>
<dbReference type="Gene3D" id="3.20.20.80">
    <property type="entry name" value="Glycosidases"/>
    <property type="match status" value="1"/>
</dbReference>
<dbReference type="InterPro" id="IPR000514">
    <property type="entry name" value="Glyco_hydro_39"/>
</dbReference>
<dbReference type="InterPro" id="IPR051923">
    <property type="entry name" value="Glycosyl_Hydrolase_39"/>
</dbReference>
<dbReference type="InterPro" id="IPR049165">
    <property type="entry name" value="GH39_as"/>
</dbReference>
<proteinExistence type="inferred from homology"/>
<evidence type="ECO:0000256" key="4">
    <source>
        <dbReference type="PIRSR" id="PIRSR600514-1"/>
    </source>
</evidence>
<feature type="signal peptide" evidence="5">
    <location>
        <begin position="1"/>
        <end position="32"/>
    </location>
</feature>
<dbReference type="Gene3D" id="2.60.40.1500">
    <property type="entry name" value="Glycosyl hydrolase domain, family 39"/>
    <property type="match status" value="1"/>
</dbReference>
<evidence type="ECO:0000259" key="6">
    <source>
        <dbReference type="Pfam" id="PF01229"/>
    </source>
</evidence>
<dbReference type="AlphaFoldDB" id="B0T1S0"/>
<gene>
    <name evidence="7" type="ordered locus">Caul_3132</name>
</gene>
<dbReference type="EMBL" id="CP000927">
    <property type="protein sequence ID" value="ABZ72259.1"/>
    <property type="molecule type" value="Genomic_DNA"/>
</dbReference>
<dbReference type="PRINTS" id="PR00745">
    <property type="entry name" value="GLHYDRLASE39"/>
</dbReference>
<accession>B0T1S0</accession>
<dbReference type="OrthoDB" id="9815836at2"/>
<evidence type="ECO:0000256" key="1">
    <source>
        <dbReference type="ARBA" id="ARBA00008875"/>
    </source>
</evidence>
<feature type="domain" description="Glycosyl hydrolases family 39 N-terminal catalytic" evidence="6">
    <location>
        <begin position="41"/>
        <end position="501"/>
    </location>
</feature>
<keyword evidence="5" id="KW-0732">Signal</keyword>
<dbReference type="KEGG" id="cak:Caul_3132"/>
<dbReference type="eggNOG" id="COG3664">
    <property type="taxonomic scope" value="Bacteria"/>
</dbReference>
<evidence type="ECO:0000256" key="3">
    <source>
        <dbReference type="ARBA" id="ARBA00023295"/>
    </source>
</evidence>